<dbReference type="AlphaFoldDB" id="A0AAP7IFL5"/>
<dbReference type="RefSeq" id="WP_069854224.1">
    <property type="nucleotide sequence ID" value="NZ_LNPX01000001.1"/>
</dbReference>
<comment type="caution">
    <text evidence="1">The sequence shown here is derived from an EMBL/GenBank/DDBJ whole genome shotgun (WGS) entry which is preliminary data.</text>
</comment>
<evidence type="ECO:0000313" key="1">
    <source>
        <dbReference type="EMBL" id="OEK59098.1"/>
    </source>
</evidence>
<name>A0AAP7IFL5_9STAP</name>
<proteinExistence type="predicted"/>
<sequence length="129" mass="15120">MKKSVNISAVAVFDRFESELTESMETKLGIEEIESYEGIDTLRRQCPNLKSVEERLQARQDEAVVQMEKDYSEQAIAVMEDDEYDDLLEAYILNINACKLDEHDKTVIVFHYLRMTYKDKKPFEVEIQT</sequence>
<dbReference type="EMBL" id="LNPX01000001">
    <property type="protein sequence ID" value="OEK59098.1"/>
    <property type="molecule type" value="Genomic_DNA"/>
</dbReference>
<gene>
    <name evidence="1" type="ORF">ASS94_00090</name>
</gene>
<accession>A0AAP7IFL5</accession>
<reference evidence="2" key="1">
    <citation type="submission" date="2015-11" db="EMBL/GenBank/DDBJ databases">
        <title>Genomic diversity of Staphylococcus saprophyticus strains from urinary tract infections, animal surfaces, and fermented foods.</title>
        <authorList>
            <person name="Wolfe B.E."/>
        </authorList>
    </citation>
    <scope>NUCLEOTIDE SEQUENCE [LARGE SCALE GENOMIC DNA]</scope>
    <source>
        <strain evidence="2">738_7</strain>
    </source>
</reference>
<protein>
    <submittedName>
        <fullName evidence="1">Uncharacterized protein</fullName>
    </submittedName>
</protein>
<organism evidence="1 2">
    <name type="scientific">Staphylococcus equorum</name>
    <dbReference type="NCBI Taxonomy" id="246432"/>
    <lineage>
        <taxon>Bacteria</taxon>
        <taxon>Bacillati</taxon>
        <taxon>Bacillota</taxon>
        <taxon>Bacilli</taxon>
        <taxon>Bacillales</taxon>
        <taxon>Staphylococcaceae</taxon>
        <taxon>Staphylococcus</taxon>
    </lineage>
</organism>
<dbReference type="Proteomes" id="UP000095464">
    <property type="component" value="Unassembled WGS sequence"/>
</dbReference>
<evidence type="ECO:0000313" key="2">
    <source>
        <dbReference type="Proteomes" id="UP000095464"/>
    </source>
</evidence>